<proteinExistence type="predicted"/>
<reference evidence="1" key="1">
    <citation type="submission" date="2014-05" db="EMBL/GenBank/DDBJ databases">
        <authorList>
            <person name="Chronopoulou M."/>
        </authorList>
    </citation>
    <scope>NUCLEOTIDE SEQUENCE</scope>
    <source>
        <tissue evidence="1">Whole organism</tissue>
    </source>
</reference>
<dbReference type="AlphaFoldDB" id="A0A0K2UV83"/>
<name>A0A0K2UV83_LEPSM</name>
<feature type="non-terminal residue" evidence="1">
    <location>
        <position position="1"/>
    </location>
</feature>
<accession>A0A0K2UV83</accession>
<dbReference type="EMBL" id="HACA01024240">
    <property type="protein sequence ID" value="CDW41601.1"/>
    <property type="molecule type" value="Transcribed_RNA"/>
</dbReference>
<organism evidence="1">
    <name type="scientific">Lepeophtheirus salmonis</name>
    <name type="common">Salmon louse</name>
    <name type="synonym">Caligus salmonis</name>
    <dbReference type="NCBI Taxonomy" id="72036"/>
    <lineage>
        <taxon>Eukaryota</taxon>
        <taxon>Metazoa</taxon>
        <taxon>Ecdysozoa</taxon>
        <taxon>Arthropoda</taxon>
        <taxon>Crustacea</taxon>
        <taxon>Multicrustacea</taxon>
        <taxon>Hexanauplia</taxon>
        <taxon>Copepoda</taxon>
        <taxon>Siphonostomatoida</taxon>
        <taxon>Caligidae</taxon>
        <taxon>Lepeophtheirus</taxon>
    </lineage>
</organism>
<evidence type="ECO:0000313" key="1">
    <source>
        <dbReference type="EMBL" id="CDW41601.1"/>
    </source>
</evidence>
<protein>
    <submittedName>
        <fullName evidence="1">Uncharacterized protein</fullName>
    </submittedName>
</protein>
<sequence length="86" mass="9794">SIVSIATVYYIIHYRGKLVFKVRIYFIVSHSSETTWTVTDLRTGEDSPLDEIVPHPDTTTSPVNSWSFFGRATGLTFLQKEQLLNT</sequence>